<reference evidence="10" key="1">
    <citation type="submission" date="2022-11" db="EMBL/GenBank/DDBJ databases">
        <authorList>
            <person name="Petersen C."/>
        </authorList>
    </citation>
    <scope>NUCLEOTIDE SEQUENCE</scope>
    <source>
        <strain evidence="10">IBT 22155</strain>
    </source>
</reference>
<comment type="cofactor">
    <cofactor evidence="1">
        <name>heme b</name>
        <dbReference type="ChEBI" id="CHEBI:60344"/>
    </cofactor>
</comment>
<dbReference type="RefSeq" id="XP_056517401.1">
    <property type="nucleotide sequence ID" value="XM_056671028.1"/>
</dbReference>
<feature type="signal peptide" evidence="8">
    <location>
        <begin position="1"/>
        <end position="19"/>
    </location>
</feature>
<proteinExistence type="inferred from homology"/>
<name>A0A9W9GJJ8_9EURO</name>
<feature type="domain" description="Heme haloperoxidase family profile" evidence="9">
    <location>
        <begin position="23"/>
        <end position="241"/>
    </location>
</feature>
<evidence type="ECO:0000256" key="4">
    <source>
        <dbReference type="ARBA" id="ARBA00022723"/>
    </source>
</evidence>
<keyword evidence="6" id="KW-0408">Iron</keyword>
<evidence type="ECO:0000256" key="7">
    <source>
        <dbReference type="ARBA" id="ARBA00025795"/>
    </source>
</evidence>
<evidence type="ECO:0000256" key="8">
    <source>
        <dbReference type="SAM" id="SignalP"/>
    </source>
</evidence>
<dbReference type="PANTHER" id="PTHR33577">
    <property type="entry name" value="STERIGMATOCYSTIN BIOSYNTHESIS PEROXIDASE STCC-RELATED"/>
    <property type="match status" value="1"/>
</dbReference>
<keyword evidence="3" id="KW-0349">Heme</keyword>
<keyword evidence="8" id="KW-0732">Signal</keyword>
<dbReference type="InterPro" id="IPR000028">
    <property type="entry name" value="Chloroperoxidase"/>
</dbReference>
<dbReference type="Proteomes" id="UP001149079">
    <property type="component" value="Unassembled WGS sequence"/>
</dbReference>
<keyword evidence="4" id="KW-0479">Metal-binding</keyword>
<keyword evidence="2" id="KW-0575">Peroxidase</keyword>
<evidence type="ECO:0000256" key="1">
    <source>
        <dbReference type="ARBA" id="ARBA00001970"/>
    </source>
</evidence>
<organism evidence="10 11">
    <name type="scientific">Penicillium bovifimosum</name>
    <dbReference type="NCBI Taxonomy" id="126998"/>
    <lineage>
        <taxon>Eukaryota</taxon>
        <taxon>Fungi</taxon>
        <taxon>Dikarya</taxon>
        <taxon>Ascomycota</taxon>
        <taxon>Pezizomycotina</taxon>
        <taxon>Eurotiomycetes</taxon>
        <taxon>Eurotiomycetidae</taxon>
        <taxon>Eurotiales</taxon>
        <taxon>Aspergillaceae</taxon>
        <taxon>Penicillium</taxon>
    </lineage>
</organism>
<gene>
    <name evidence="10" type="ORF">N7515_010285</name>
</gene>
<evidence type="ECO:0000313" key="11">
    <source>
        <dbReference type="Proteomes" id="UP001149079"/>
    </source>
</evidence>
<evidence type="ECO:0000313" key="10">
    <source>
        <dbReference type="EMBL" id="KAJ5120897.1"/>
    </source>
</evidence>
<evidence type="ECO:0000256" key="3">
    <source>
        <dbReference type="ARBA" id="ARBA00022617"/>
    </source>
</evidence>
<dbReference type="GeneID" id="81410199"/>
<dbReference type="EMBL" id="JAPQKL010000008">
    <property type="protein sequence ID" value="KAJ5120897.1"/>
    <property type="molecule type" value="Genomic_DNA"/>
</dbReference>
<feature type="chain" id="PRO_5040943562" evidence="8">
    <location>
        <begin position="20"/>
        <end position="251"/>
    </location>
</feature>
<evidence type="ECO:0000259" key="9">
    <source>
        <dbReference type="PROSITE" id="PS51405"/>
    </source>
</evidence>
<dbReference type="AlphaFoldDB" id="A0A9W9GJJ8"/>
<dbReference type="GO" id="GO:0046872">
    <property type="term" value="F:metal ion binding"/>
    <property type="evidence" value="ECO:0007669"/>
    <property type="project" value="UniProtKB-KW"/>
</dbReference>
<dbReference type="InterPro" id="IPR036851">
    <property type="entry name" value="Chloroperoxidase-like_sf"/>
</dbReference>
<comment type="similarity">
    <text evidence="7">Belongs to the chloroperoxidase family.</text>
</comment>
<comment type="caution">
    <text evidence="10">The sequence shown here is derived from an EMBL/GenBank/DDBJ whole genome shotgun (WGS) entry which is preliminary data.</text>
</comment>
<dbReference type="SUPFAM" id="SSF47571">
    <property type="entry name" value="Cloroperoxidase"/>
    <property type="match status" value="1"/>
</dbReference>
<dbReference type="GO" id="GO:0004601">
    <property type="term" value="F:peroxidase activity"/>
    <property type="evidence" value="ECO:0007669"/>
    <property type="project" value="UniProtKB-KW"/>
</dbReference>
<evidence type="ECO:0000256" key="5">
    <source>
        <dbReference type="ARBA" id="ARBA00023002"/>
    </source>
</evidence>
<evidence type="ECO:0000256" key="6">
    <source>
        <dbReference type="ARBA" id="ARBA00023004"/>
    </source>
</evidence>
<evidence type="ECO:0000256" key="2">
    <source>
        <dbReference type="ARBA" id="ARBA00022559"/>
    </source>
</evidence>
<protein>
    <submittedName>
        <fullName evidence="10">Chloroperoxidase</fullName>
    </submittedName>
</protein>
<dbReference type="PANTHER" id="PTHR33577:SF19">
    <property type="entry name" value="HEME HALOPEROXIDASE FAMILY PROFILE DOMAIN-CONTAINING PROTEIN-RELATED"/>
    <property type="match status" value="1"/>
</dbReference>
<keyword evidence="11" id="KW-1185">Reference proteome</keyword>
<dbReference type="Pfam" id="PF01328">
    <property type="entry name" value="Peroxidase_2"/>
    <property type="match status" value="1"/>
</dbReference>
<dbReference type="Gene3D" id="1.10.489.10">
    <property type="entry name" value="Chloroperoxidase-like"/>
    <property type="match status" value="1"/>
</dbReference>
<sequence>MKLNLFNAALMSLATGSYAWEPRGHEYRAPLPGASRSPCPGLNALANHGYLPRSGENIDLKTFQNAISGGYNFEPNSMDFVFELAVNFNLTTTGNPNTWNLFDLARHDEIEIDGSLSRNDIYFGDDVHFDHNVWAQTAKHLGLNDNRGPAKNRYITIEVAAKARAARVAEAMRVNPSFNNSANAMSGSPGTTALYLLTMWDYKVGAAPKAWVKPFFEEERIPYREGYRKPEVPLLFKDVEDMTQKVVAVKV</sequence>
<dbReference type="PROSITE" id="PS51405">
    <property type="entry name" value="HEME_HALOPEROXIDASE"/>
    <property type="match status" value="1"/>
</dbReference>
<dbReference type="OrthoDB" id="407298at2759"/>
<accession>A0A9W9GJJ8</accession>
<keyword evidence="5" id="KW-0560">Oxidoreductase</keyword>
<reference evidence="10" key="2">
    <citation type="journal article" date="2023" name="IMA Fungus">
        <title>Comparative genomic study of the Penicillium genus elucidates a diverse pangenome and 15 lateral gene transfer events.</title>
        <authorList>
            <person name="Petersen C."/>
            <person name="Sorensen T."/>
            <person name="Nielsen M.R."/>
            <person name="Sondergaard T.E."/>
            <person name="Sorensen J.L."/>
            <person name="Fitzpatrick D.A."/>
            <person name="Frisvad J.C."/>
            <person name="Nielsen K.L."/>
        </authorList>
    </citation>
    <scope>NUCLEOTIDE SEQUENCE</scope>
    <source>
        <strain evidence="10">IBT 22155</strain>
    </source>
</reference>